<protein>
    <submittedName>
        <fullName evidence="5">Uncharacterized protein</fullName>
    </submittedName>
</protein>
<name>A0A9Q0RJS1_BLOTA</name>
<dbReference type="Proteomes" id="UP001142055">
    <property type="component" value="Chromosome 3"/>
</dbReference>
<dbReference type="AlphaFoldDB" id="A0A9Q0RJS1"/>
<feature type="compositionally biased region" description="Low complexity" evidence="4">
    <location>
        <begin position="656"/>
        <end position="677"/>
    </location>
</feature>
<dbReference type="PANTHER" id="PTHR15574:SF43">
    <property type="entry name" value="DDB1- AND CUL4-ASSOCIATED FACTOR 5"/>
    <property type="match status" value="1"/>
</dbReference>
<dbReference type="Gene3D" id="2.130.10.10">
    <property type="entry name" value="YVTN repeat-like/Quinoprotein amine dehydrogenase"/>
    <property type="match status" value="2"/>
</dbReference>
<accession>A0A9Q0RJS1</accession>
<proteinExistence type="predicted"/>
<gene>
    <name evidence="5" type="ORF">RDWZM_008123</name>
</gene>
<keyword evidence="6" id="KW-1185">Reference proteome</keyword>
<sequence>MDDVYGLSVNPFNNNVFVSASNEVMLWDIRMPHVKSTQLAVGSGQFHSVMYNPLNENIVVTANSRDGIDLYDVRRPMKKLFHFYSSSILNSQNVMCVQFNKTGNLIFALKRRSAPILYDIRSPYPLAEFDNSDYYNSCTLKSCCFLGENEQFVASGSDNFKIYIWKIPDFILNGSNNKNPLKEDSIIRVKNAHHILSGHRSIVNQVRFNSKNGFIASTGVEKMIKIWSPIMQFNEEHQVESQQSNHITSNNNPYTSRPVMRRSVYTYRDYLNLIQADRYYVPNEYGSTNTSEDARMIAYFDSMIERDISSSMRSSSDEQSPSYFDRIAFTGMKGYICKDNDFCESPLKEEIAFNEISTDSDNKFSIQKRFDFTQKYDSKNLKKHDYLSYVFAKRFYVRYLNSFLNNLKSQIMENDIDSIIDENVSDALETNNGTQNEPHSMETVFLQNERIVTNEIDSCLLNQKIIAKKRNLLTFFALKFSKSIILSLKFGAFFDKSKCKFLKEHIDDDDLMEDSKKQISIQIKNMSKIEGRNLCDKRLYNLLNNLYKSANDLLIFLRETDMKIEKHCDSSEDGSIDTPNYRHTNRHTDSDISSSTSSSSLSTSSSSSSDEDSEDEVKLDEPNDDCNPDEIDIEVKQSNFIGDVKADVMPDADIPSTSTKTSTSTGEGTSGSQSYSSVVQPQTPIFFKKIDRSNKRYKQRVVNKPKKNSPNKRKRLS</sequence>
<dbReference type="SUPFAM" id="SSF50978">
    <property type="entry name" value="WD40 repeat-like"/>
    <property type="match status" value="1"/>
</dbReference>
<evidence type="ECO:0000256" key="4">
    <source>
        <dbReference type="SAM" id="MobiDB-lite"/>
    </source>
</evidence>
<dbReference type="GO" id="GO:0045717">
    <property type="term" value="P:negative regulation of fatty acid biosynthetic process"/>
    <property type="evidence" value="ECO:0007669"/>
    <property type="project" value="TreeGrafter"/>
</dbReference>
<evidence type="ECO:0000313" key="6">
    <source>
        <dbReference type="Proteomes" id="UP001142055"/>
    </source>
</evidence>
<evidence type="ECO:0000256" key="3">
    <source>
        <dbReference type="PROSITE-ProRule" id="PRU00221"/>
    </source>
</evidence>
<feature type="compositionally biased region" description="Acidic residues" evidence="4">
    <location>
        <begin position="609"/>
        <end position="630"/>
    </location>
</feature>
<keyword evidence="1 3" id="KW-0853">WD repeat</keyword>
<dbReference type="InterPro" id="IPR001680">
    <property type="entry name" value="WD40_rpt"/>
</dbReference>
<keyword evidence="2" id="KW-0677">Repeat</keyword>
<dbReference type="Pfam" id="PF00400">
    <property type="entry name" value="WD40"/>
    <property type="match status" value="1"/>
</dbReference>
<dbReference type="PROSITE" id="PS50082">
    <property type="entry name" value="WD_REPEATS_2"/>
    <property type="match status" value="1"/>
</dbReference>
<feature type="compositionally biased region" description="Low complexity" evidence="4">
    <location>
        <begin position="591"/>
        <end position="608"/>
    </location>
</feature>
<organism evidence="5 6">
    <name type="scientific">Blomia tropicalis</name>
    <name type="common">Mite</name>
    <dbReference type="NCBI Taxonomy" id="40697"/>
    <lineage>
        <taxon>Eukaryota</taxon>
        <taxon>Metazoa</taxon>
        <taxon>Ecdysozoa</taxon>
        <taxon>Arthropoda</taxon>
        <taxon>Chelicerata</taxon>
        <taxon>Arachnida</taxon>
        <taxon>Acari</taxon>
        <taxon>Acariformes</taxon>
        <taxon>Sarcoptiformes</taxon>
        <taxon>Astigmata</taxon>
        <taxon>Glycyphagoidea</taxon>
        <taxon>Echimyopodidae</taxon>
        <taxon>Blomia</taxon>
    </lineage>
</organism>
<reference evidence="5" key="1">
    <citation type="submission" date="2022-12" db="EMBL/GenBank/DDBJ databases">
        <title>Genome assemblies of Blomia tropicalis.</title>
        <authorList>
            <person name="Cui Y."/>
        </authorList>
    </citation>
    <scope>NUCLEOTIDE SEQUENCE</scope>
    <source>
        <tissue evidence="5">Adult mites</tissue>
    </source>
</reference>
<feature type="compositionally biased region" description="Basic residues" evidence="4">
    <location>
        <begin position="695"/>
        <end position="717"/>
    </location>
</feature>
<dbReference type="InterPro" id="IPR015943">
    <property type="entry name" value="WD40/YVTN_repeat-like_dom_sf"/>
</dbReference>
<evidence type="ECO:0000256" key="2">
    <source>
        <dbReference type="ARBA" id="ARBA00022737"/>
    </source>
</evidence>
<dbReference type="OMA" id="NDYMNIS"/>
<comment type="caution">
    <text evidence="5">The sequence shown here is derived from an EMBL/GenBank/DDBJ whole genome shotgun (WGS) entry which is preliminary data.</text>
</comment>
<dbReference type="EMBL" id="JAPWDV010000003">
    <property type="protein sequence ID" value="KAJ6216966.1"/>
    <property type="molecule type" value="Genomic_DNA"/>
</dbReference>
<feature type="repeat" description="WD" evidence="3">
    <location>
        <begin position="196"/>
        <end position="228"/>
    </location>
</feature>
<evidence type="ECO:0000313" key="5">
    <source>
        <dbReference type="EMBL" id="KAJ6216966.1"/>
    </source>
</evidence>
<dbReference type="InterPro" id="IPR045151">
    <property type="entry name" value="DCAF8"/>
</dbReference>
<dbReference type="SMART" id="SM00320">
    <property type="entry name" value="WD40"/>
    <property type="match status" value="2"/>
</dbReference>
<dbReference type="InterPro" id="IPR036322">
    <property type="entry name" value="WD40_repeat_dom_sf"/>
</dbReference>
<dbReference type="PANTHER" id="PTHR15574">
    <property type="entry name" value="WD REPEAT DOMAIN-CONTAINING FAMILY"/>
    <property type="match status" value="1"/>
</dbReference>
<dbReference type="GO" id="GO:0080008">
    <property type="term" value="C:Cul4-RING E3 ubiquitin ligase complex"/>
    <property type="evidence" value="ECO:0007669"/>
    <property type="project" value="TreeGrafter"/>
</dbReference>
<dbReference type="PROSITE" id="PS50294">
    <property type="entry name" value="WD_REPEATS_REGION"/>
    <property type="match status" value="1"/>
</dbReference>
<feature type="region of interest" description="Disordered" evidence="4">
    <location>
        <begin position="567"/>
        <end position="630"/>
    </location>
</feature>
<feature type="region of interest" description="Disordered" evidence="4">
    <location>
        <begin position="646"/>
        <end position="717"/>
    </location>
</feature>
<evidence type="ECO:0000256" key="1">
    <source>
        <dbReference type="ARBA" id="ARBA00022574"/>
    </source>
</evidence>
<dbReference type="GO" id="GO:0005737">
    <property type="term" value="C:cytoplasm"/>
    <property type="evidence" value="ECO:0007669"/>
    <property type="project" value="TreeGrafter"/>
</dbReference>